<name>A0ABV9NM35_9GAMM</name>
<gene>
    <name evidence="3" type="ORF">ACFO3Q_08850</name>
</gene>
<dbReference type="Proteomes" id="UP001595892">
    <property type="component" value="Unassembled WGS sequence"/>
</dbReference>
<evidence type="ECO:0000259" key="2">
    <source>
        <dbReference type="Pfam" id="PF19313"/>
    </source>
</evidence>
<protein>
    <submittedName>
        <fullName evidence="3">DUF5916 domain-containing protein</fullName>
    </submittedName>
</protein>
<proteinExistence type="predicted"/>
<feature type="domain" description="DUF5916" evidence="2">
    <location>
        <begin position="367"/>
        <end position="703"/>
    </location>
</feature>
<feature type="domain" description="DUF5916" evidence="2">
    <location>
        <begin position="216"/>
        <end position="312"/>
    </location>
</feature>
<evidence type="ECO:0000313" key="4">
    <source>
        <dbReference type="Proteomes" id="UP001595892"/>
    </source>
</evidence>
<feature type="chain" id="PRO_5047460871" evidence="1">
    <location>
        <begin position="19"/>
        <end position="740"/>
    </location>
</feature>
<dbReference type="EMBL" id="JBHSGG010000024">
    <property type="protein sequence ID" value="MFC4728276.1"/>
    <property type="molecule type" value="Genomic_DNA"/>
</dbReference>
<keyword evidence="1" id="KW-0732">Signal</keyword>
<dbReference type="RefSeq" id="WP_377004304.1">
    <property type="nucleotide sequence ID" value="NZ_JBHSGG010000024.1"/>
</dbReference>
<sequence>MPSLRLAPLLLAAAPASAIQVDGIIDPVEWEGALHVTDFRKTQPLNGEPASLPTEAWVLATPEGLAVAFRNVHPASVPRTRQRVQRDFGSQVDRVNLIVDFDGDGRTGYNFTVASTNDIYDAVVTNESEFNADWDGSWLHAVADEGEVWTVEMLVPWHIASMRDAPGETRTLRIYLDRVVGATGERVAWPLASFERPRFLADFTPIEVPKYSQSLLAVTPYVSGLYDRVRGTRDGNAGADLFWKPNGQFQLSATVNPDFGQVESDDLVVNFSATETFVSDKRPFFTENQGIFEFTTPSDDSQLLYTRRIGGPRDDGRGAADIDAAIKLNGSFGATKYGLFAADEADEVGRSFRALRLVRDFSTQNLGLMVTQVERPFIDREATVVGVDHNWRPTPRWNVRTRLIGSDVEHAGTQVRDTGATVWADYEMDGGWRQQWIAMHFGDGLQINDAGYLARNDNDYAHWQVSRRFTDLPETSRYVSKDWRWRVSGSYNEAGDRLNNQFRMSRQSRLRDGSSEFLQVNVNSARVDDLLARGNGALRLPPSAVLFAEYSRPRKGAWAHALEAELYGGGLAGNDRAGWSLYYTPTYYVSDALNVYLGGYAGHRPSWLVWQGGDLVGEFDSRELHVDAGVHWAPSARQELRVKLQAIGLNARTRQGYRVGPGGAPIAVDDPVDDFNVRTLGFQIRYRYELAPLSFLYVVYGRGGYAEEPLYDDSRSLLRDSFSLRDDEQLLVKLSYRFEM</sequence>
<dbReference type="InterPro" id="IPR045670">
    <property type="entry name" value="DUF5916"/>
</dbReference>
<organism evidence="3 4">
    <name type="scientific">Coralloluteibacterium thermophilum</name>
    <dbReference type="NCBI Taxonomy" id="2707049"/>
    <lineage>
        <taxon>Bacteria</taxon>
        <taxon>Pseudomonadati</taxon>
        <taxon>Pseudomonadota</taxon>
        <taxon>Gammaproteobacteria</taxon>
        <taxon>Lysobacterales</taxon>
        <taxon>Lysobacteraceae</taxon>
        <taxon>Coralloluteibacterium</taxon>
    </lineage>
</organism>
<evidence type="ECO:0000256" key="1">
    <source>
        <dbReference type="SAM" id="SignalP"/>
    </source>
</evidence>
<dbReference type="Pfam" id="PF19313">
    <property type="entry name" value="DUF5916"/>
    <property type="match status" value="2"/>
</dbReference>
<comment type="caution">
    <text evidence="3">The sequence shown here is derived from an EMBL/GenBank/DDBJ whole genome shotgun (WGS) entry which is preliminary data.</text>
</comment>
<feature type="signal peptide" evidence="1">
    <location>
        <begin position="1"/>
        <end position="18"/>
    </location>
</feature>
<evidence type="ECO:0000313" key="3">
    <source>
        <dbReference type="EMBL" id="MFC4728276.1"/>
    </source>
</evidence>
<dbReference type="SUPFAM" id="SSF49344">
    <property type="entry name" value="CBD9-like"/>
    <property type="match status" value="1"/>
</dbReference>
<dbReference type="Gene3D" id="2.60.40.1190">
    <property type="match status" value="1"/>
</dbReference>
<keyword evidence="4" id="KW-1185">Reference proteome</keyword>
<accession>A0ABV9NM35</accession>
<reference evidence="4" key="1">
    <citation type="journal article" date="2019" name="Int. J. Syst. Evol. Microbiol.">
        <title>The Global Catalogue of Microorganisms (GCM) 10K type strain sequencing project: providing services to taxonomists for standard genome sequencing and annotation.</title>
        <authorList>
            <consortium name="The Broad Institute Genomics Platform"/>
            <consortium name="The Broad Institute Genome Sequencing Center for Infectious Disease"/>
            <person name="Wu L."/>
            <person name="Ma J."/>
        </authorList>
    </citation>
    <scope>NUCLEOTIDE SEQUENCE [LARGE SCALE GENOMIC DNA]</scope>
    <source>
        <strain evidence="4">CGMCC 1.13574</strain>
    </source>
</reference>